<evidence type="ECO:0000256" key="18">
    <source>
        <dbReference type="PIRNR" id="PIRNR000332"/>
    </source>
</evidence>
<evidence type="ECO:0000256" key="5">
    <source>
        <dbReference type="ARBA" id="ARBA00022692"/>
    </source>
</evidence>
<keyword evidence="9" id="KW-1133">Transmembrane helix</keyword>
<dbReference type="OrthoDB" id="66881at2759"/>
<keyword evidence="10 18" id="KW-0560">Oxidoreductase</keyword>
<evidence type="ECO:0000313" key="20">
    <source>
        <dbReference type="EMBL" id="KAG9483211.1"/>
    </source>
</evidence>
<evidence type="ECO:0000256" key="9">
    <source>
        <dbReference type="ARBA" id="ARBA00022989"/>
    </source>
</evidence>
<keyword evidence="12 18" id="KW-0472">Membrane</keyword>
<dbReference type="PRINTS" id="PR00370">
    <property type="entry name" value="FMOXYGENASE"/>
</dbReference>
<comment type="caution">
    <text evidence="20">The sequence shown here is derived from an EMBL/GenBank/DDBJ whole genome shotgun (WGS) entry which is preliminary data.</text>
</comment>
<keyword evidence="21" id="KW-1185">Reference proteome</keyword>
<keyword evidence="8 18" id="KW-0521">NADP</keyword>
<keyword evidence="7 18" id="KW-0274">FAD</keyword>
<evidence type="ECO:0000256" key="16">
    <source>
        <dbReference type="ARBA" id="ARBA00048088"/>
    </source>
</evidence>
<evidence type="ECO:0000256" key="11">
    <source>
        <dbReference type="ARBA" id="ARBA00023033"/>
    </source>
</evidence>
<keyword evidence="5" id="KW-0812">Transmembrane</keyword>
<evidence type="ECO:0000313" key="21">
    <source>
        <dbReference type="Proteomes" id="UP000770717"/>
    </source>
</evidence>
<dbReference type="GO" id="GO:0050661">
    <property type="term" value="F:NADP binding"/>
    <property type="evidence" value="ECO:0007669"/>
    <property type="project" value="InterPro"/>
</dbReference>
<dbReference type="Proteomes" id="UP000770717">
    <property type="component" value="Unassembled WGS sequence"/>
</dbReference>
<evidence type="ECO:0000256" key="7">
    <source>
        <dbReference type="ARBA" id="ARBA00022827"/>
    </source>
</evidence>
<dbReference type="FunFam" id="3.50.50.60:FF:000159">
    <property type="entry name" value="Dimethylaniline monooxygenase [N-oxide-forming]"/>
    <property type="match status" value="1"/>
</dbReference>
<dbReference type="InterPro" id="IPR002253">
    <property type="entry name" value="Flavin_mOase_1"/>
</dbReference>
<dbReference type="PROSITE" id="PS51257">
    <property type="entry name" value="PROKAR_LIPOPROTEIN"/>
    <property type="match status" value="1"/>
</dbReference>
<comment type="catalytic activity">
    <reaction evidence="17">
        <text>N,N-dimethylaniline + NADPH + O2 + H(+) = N,N-dimethylaniline N-oxide + NADP(+) + H2O</text>
        <dbReference type="Rhea" id="RHEA:24468"/>
        <dbReference type="ChEBI" id="CHEBI:15377"/>
        <dbReference type="ChEBI" id="CHEBI:15378"/>
        <dbReference type="ChEBI" id="CHEBI:15379"/>
        <dbReference type="ChEBI" id="CHEBI:16269"/>
        <dbReference type="ChEBI" id="CHEBI:17735"/>
        <dbReference type="ChEBI" id="CHEBI:57783"/>
        <dbReference type="ChEBI" id="CHEBI:58349"/>
        <dbReference type="EC" id="1.14.13.8"/>
    </reaction>
    <physiologicalReaction direction="left-to-right" evidence="17">
        <dbReference type="Rhea" id="RHEA:24469"/>
    </physiologicalReaction>
</comment>
<evidence type="ECO:0000256" key="10">
    <source>
        <dbReference type="ARBA" id="ARBA00023002"/>
    </source>
</evidence>
<dbReference type="AlphaFoldDB" id="A0A8J6F9H3"/>
<dbReference type="InterPro" id="IPR020946">
    <property type="entry name" value="Flavin_mOase-like"/>
</dbReference>
<dbReference type="Gene3D" id="3.50.50.60">
    <property type="entry name" value="FAD/NAD(P)-binding domain"/>
    <property type="match status" value="2"/>
</dbReference>
<dbReference type="EC" id="1.-.-.-" evidence="19"/>
<evidence type="ECO:0000256" key="3">
    <source>
        <dbReference type="ARBA" id="ARBA00009183"/>
    </source>
</evidence>
<evidence type="ECO:0000256" key="14">
    <source>
        <dbReference type="ARBA" id="ARBA00047338"/>
    </source>
</evidence>
<evidence type="ECO:0000256" key="4">
    <source>
        <dbReference type="ARBA" id="ARBA00022630"/>
    </source>
</evidence>
<gene>
    <name evidence="20" type="ORF">GDO78_009262</name>
</gene>
<dbReference type="GO" id="GO:0050660">
    <property type="term" value="F:flavin adenine dinucleotide binding"/>
    <property type="evidence" value="ECO:0007669"/>
    <property type="project" value="InterPro"/>
</dbReference>
<dbReference type="InterPro" id="IPR036188">
    <property type="entry name" value="FAD/NAD-bd_sf"/>
</dbReference>
<comment type="function">
    <text evidence="13">Broad spectrum monooxygenase that catalyzes the oxygenation of a wide variety of nitrogen- and sulfur-containing compounds including xenobiotics. Catalyzes the S-oxygenation of hypotaurine to produce taurine, an organic osmolyte involved in cell volume regulation as well as a variety of cytoprotective and developmental processes. In vitro, catalyzes the N-oxygenation of trimethylamine (TMA) to produce trimethylamine N-oxide (TMAO) and could therefore participate to the detoxification of this compound that is generated by the action of gut microbiota from dietary precursors such as choline, choline containing compounds, betaine or L-carnitine.</text>
</comment>
<evidence type="ECO:0000256" key="8">
    <source>
        <dbReference type="ARBA" id="ARBA00022857"/>
    </source>
</evidence>
<comment type="subcellular location">
    <subcellularLocation>
        <location evidence="2">Endoplasmic reticulum membrane</location>
        <topology evidence="2">Single-pass membrane protein</topology>
    </subcellularLocation>
</comment>
<keyword evidence="4 18" id="KW-0285">Flavoprotein</keyword>
<dbReference type="InterPro" id="IPR050346">
    <property type="entry name" value="FMO-like"/>
</dbReference>
<dbReference type="PRINTS" id="PR01121">
    <property type="entry name" value="FMOXYGENASE1"/>
</dbReference>
<evidence type="ECO:0000256" key="6">
    <source>
        <dbReference type="ARBA" id="ARBA00022824"/>
    </source>
</evidence>
<dbReference type="Pfam" id="PF00743">
    <property type="entry name" value="FMO-like"/>
    <property type="match status" value="1"/>
</dbReference>
<dbReference type="InterPro" id="IPR000960">
    <property type="entry name" value="Flavin_mOase"/>
</dbReference>
<comment type="catalytic activity">
    <reaction evidence="14">
        <text>hypotaurine + NADH + O2 + H(+) = taurine + NAD(+) + H2O</text>
        <dbReference type="Rhea" id="RHEA:74111"/>
        <dbReference type="ChEBI" id="CHEBI:15377"/>
        <dbReference type="ChEBI" id="CHEBI:15378"/>
        <dbReference type="ChEBI" id="CHEBI:15379"/>
        <dbReference type="ChEBI" id="CHEBI:57540"/>
        <dbReference type="ChEBI" id="CHEBI:57853"/>
        <dbReference type="ChEBI" id="CHEBI:57945"/>
        <dbReference type="ChEBI" id="CHEBI:507393"/>
        <dbReference type="EC" id="1.14.13.8"/>
    </reaction>
    <physiologicalReaction direction="left-to-right" evidence="14">
        <dbReference type="Rhea" id="RHEA:74112"/>
    </physiologicalReaction>
</comment>
<proteinExistence type="inferred from homology"/>
<name>A0A8J6F9H3_ELECQ</name>
<evidence type="ECO:0000256" key="1">
    <source>
        <dbReference type="ARBA" id="ARBA00001974"/>
    </source>
</evidence>
<comment type="catalytic activity">
    <reaction evidence="16">
        <text>trimethylamine + NADPH + O2 = trimethylamine N-oxide + NADP(+) + H2O</text>
        <dbReference type="Rhea" id="RHEA:31979"/>
        <dbReference type="ChEBI" id="CHEBI:15377"/>
        <dbReference type="ChEBI" id="CHEBI:15379"/>
        <dbReference type="ChEBI" id="CHEBI:15724"/>
        <dbReference type="ChEBI" id="CHEBI:57783"/>
        <dbReference type="ChEBI" id="CHEBI:58349"/>
        <dbReference type="ChEBI" id="CHEBI:58389"/>
        <dbReference type="EC" id="1.14.13.148"/>
    </reaction>
    <physiologicalReaction direction="left-to-right" evidence="16">
        <dbReference type="Rhea" id="RHEA:31980"/>
    </physiologicalReaction>
</comment>
<accession>A0A8J6F9H3</accession>
<evidence type="ECO:0000256" key="17">
    <source>
        <dbReference type="ARBA" id="ARBA00049443"/>
    </source>
</evidence>
<keyword evidence="11 18" id="KW-0503">Monooxygenase</keyword>
<evidence type="ECO:0000256" key="15">
    <source>
        <dbReference type="ARBA" id="ARBA00048041"/>
    </source>
</evidence>
<comment type="cofactor">
    <cofactor evidence="1 18 19">
        <name>FAD</name>
        <dbReference type="ChEBI" id="CHEBI:57692"/>
    </cofactor>
</comment>
<sequence>MLTTRRVKISTFSLPYSLASCWVTMSKRVAIIGAGCSGLTAIKCCLEEGLEPTCFEQSDGIGGLWRFTETVEEDRASIYKSVFTNTSKEMMGYSDFPMPEDFPVFLHHSRILEYLHLYAEHFSLYKYITFQTKVCSVKQHPDFAKTGKWNIQIEHKGNRKMDIFDAVIVCNGHYNEPYLPSDCFAGLENFKGRHIHSRSYKTYEEYRGKTVVVVGTGNSAGDISVELSHIAKQVYLSTRHGSWVVSRISRGGFPIDMTVSRRYTMWIKNVLPRSLAAKISEKIMSSWFHHSNFGLEPKFRLKHPTVNDYLPSQILQGSIKVKPDIKSFSETSVIFEDGTVVDADEIIFATGYSLKYPFLDDDIIKLQNNDISLYKYVFPIYLEKPTLAFLGLVQPLGPIMPTAEIQARWATRVFNGAAELPSAKKMENYCMKGKDRKNKWFGTGRTQVLQTHYIDYISDISSEIGVHPNTIYLFFTDPRLAWHVFFGPCTPYQLRLKGPGKWSGARNAILTQWDRTIKPTRTRVLHEHPKSWLNIRRLLVIGSLFSAIWLTKASFNAEKSGFIEWITSWAS</sequence>
<comment type="catalytic activity">
    <reaction evidence="15">
        <text>hypotaurine + NADPH + O2 + H(+) = taurine + NADP(+) + H2O</text>
        <dbReference type="Rhea" id="RHEA:69819"/>
        <dbReference type="ChEBI" id="CHEBI:15377"/>
        <dbReference type="ChEBI" id="CHEBI:15378"/>
        <dbReference type="ChEBI" id="CHEBI:15379"/>
        <dbReference type="ChEBI" id="CHEBI:57783"/>
        <dbReference type="ChEBI" id="CHEBI:57853"/>
        <dbReference type="ChEBI" id="CHEBI:58349"/>
        <dbReference type="ChEBI" id="CHEBI:507393"/>
        <dbReference type="EC" id="1.14.13.8"/>
    </reaction>
    <physiologicalReaction direction="left-to-right" evidence="15">
        <dbReference type="Rhea" id="RHEA:69820"/>
    </physiologicalReaction>
</comment>
<evidence type="ECO:0000256" key="19">
    <source>
        <dbReference type="RuleBase" id="RU361177"/>
    </source>
</evidence>
<comment type="similarity">
    <text evidence="3 18 19">Belongs to the FMO family.</text>
</comment>
<dbReference type="SUPFAM" id="SSF51905">
    <property type="entry name" value="FAD/NAD(P)-binding domain"/>
    <property type="match status" value="3"/>
</dbReference>
<reference evidence="20" key="1">
    <citation type="thesis" date="2020" institute="ProQuest LLC" country="789 East Eisenhower Parkway, Ann Arbor, MI, USA">
        <title>Comparative Genomics and Chromosome Evolution.</title>
        <authorList>
            <person name="Mudd A.B."/>
        </authorList>
    </citation>
    <scope>NUCLEOTIDE SEQUENCE</scope>
    <source>
        <strain evidence="20">HN-11 Male</strain>
        <tissue evidence="20">Kidney and liver</tissue>
    </source>
</reference>
<dbReference type="EMBL" id="WNTK01000005">
    <property type="protein sequence ID" value="KAG9483211.1"/>
    <property type="molecule type" value="Genomic_DNA"/>
</dbReference>
<protein>
    <recommendedName>
        <fullName evidence="19">Flavin-containing monooxygenase</fullName>
        <ecNumber evidence="19">1.-.-.-</ecNumber>
    </recommendedName>
</protein>
<dbReference type="PANTHER" id="PTHR23023">
    <property type="entry name" value="DIMETHYLANILINE MONOOXYGENASE"/>
    <property type="match status" value="1"/>
</dbReference>
<dbReference type="GO" id="GO:0005789">
    <property type="term" value="C:endoplasmic reticulum membrane"/>
    <property type="evidence" value="ECO:0007669"/>
    <property type="project" value="UniProtKB-SubCell"/>
</dbReference>
<dbReference type="GO" id="GO:0004499">
    <property type="term" value="F:N,N-dimethylaniline monooxygenase activity"/>
    <property type="evidence" value="ECO:0007669"/>
    <property type="project" value="UniProtKB-UniRule"/>
</dbReference>
<evidence type="ECO:0000256" key="2">
    <source>
        <dbReference type="ARBA" id="ARBA00004389"/>
    </source>
</evidence>
<keyword evidence="6 18" id="KW-0256">Endoplasmic reticulum</keyword>
<organism evidence="20 21">
    <name type="scientific">Eleutherodactylus coqui</name>
    <name type="common">Puerto Rican coqui</name>
    <dbReference type="NCBI Taxonomy" id="57060"/>
    <lineage>
        <taxon>Eukaryota</taxon>
        <taxon>Metazoa</taxon>
        <taxon>Chordata</taxon>
        <taxon>Craniata</taxon>
        <taxon>Vertebrata</taxon>
        <taxon>Euteleostomi</taxon>
        <taxon>Amphibia</taxon>
        <taxon>Batrachia</taxon>
        <taxon>Anura</taxon>
        <taxon>Neobatrachia</taxon>
        <taxon>Hyloidea</taxon>
        <taxon>Eleutherodactylidae</taxon>
        <taxon>Eleutherodactylinae</taxon>
        <taxon>Eleutherodactylus</taxon>
        <taxon>Eleutherodactylus</taxon>
    </lineage>
</organism>
<dbReference type="GO" id="GO:0034899">
    <property type="term" value="F:trimethylamine monooxygenase activity"/>
    <property type="evidence" value="ECO:0007669"/>
    <property type="project" value="UniProtKB-EC"/>
</dbReference>
<evidence type="ECO:0000256" key="13">
    <source>
        <dbReference type="ARBA" id="ARBA00045957"/>
    </source>
</evidence>
<dbReference type="PIRSF" id="PIRSF000332">
    <property type="entry name" value="FMO"/>
    <property type="match status" value="1"/>
</dbReference>
<evidence type="ECO:0000256" key="12">
    <source>
        <dbReference type="ARBA" id="ARBA00023136"/>
    </source>
</evidence>